<protein>
    <submittedName>
        <fullName evidence="1">Uncharacterized protein</fullName>
    </submittedName>
</protein>
<reference evidence="1 2" key="1">
    <citation type="submission" date="2018-07" db="EMBL/GenBank/DDBJ databases">
        <title>Genomic Encyclopedia of Type Strains, Phase III (KMG-III): the genomes of soil and plant-associated and newly described type strains.</title>
        <authorList>
            <person name="Whitman W."/>
        </authorList>
    </citation>
    <scope>NUCLEOTIDE SEQUENCE [LARGE SCALE GENOMIC DNA]</scope>
    <source>
        <strain evidence="1 2">CECT 7958</strain>
    </source>
</reference>
<organism evidence="1 2">
    <name type="scientific">Winogradskyella arenosi</name>
    <dbReference type="NCBI Taxonomy" id="533325"/>
    <lineage>
        <taxon>Bacteria</taxon>
        <taxon>Pseudomonadati</taxon>
        <taxon>Bacteroidota</taxon>
        <taxon>Flavobacteriia</taxon>
        <taxon>Flavobacteriales</taxon>
        <taxon>Flavobacteriaceae</taxon>
        <taxon>Winogradskyella</taxon>
    </lineage>
</organism>
<dbReference type="PROSITE" id="PS51257">
    <property type="entry name" value="PROKAR_LIPOPROTEIN"/>
    <property type="match status" value="1"/>
</dbReference>
<dbReference type="Proteomes" id="UP000253436">
    <property type="component" value="Unassembled WGS sequence"/>
</dbReference>
<name>A0A368ZK44_9FLAO</name>
<sequence length="135" mass="15762">MKYTALLTLLILVLACKAEKDQDFFEITLSENAVVGIAPDSIQIEELKQAYGEDDFYTVMDDIMRYNGQTLEVIDRLNINSIHTDKRRVKIITPIASIKIDNDTSQVKWRYIYFNGKEILENEVFEIIDLKKFYD</sequence>
<accession>A0A368ZK44</accession>
<dbReference type="RefSeq" id="WP_114308700.1">
    <property type="nucleotide sequence ID" value="NZ_QPJO01000002.1"/>
</dbReference>
<dbReference type="OrthoDB" id="1179670at2"/>
<comment type="caution">
    <text evidence="1">The sequence shown here is derived from an EMBL/GenBank/DDBJ whole genome shotgun (WGS) entry which is preliminary data.</text>
</comment>
<evidence type="ECO:0000313" key="1">
    <source>
        <dbReference type="EMBL" id="RCW92005.1"/>
    </source>
</evidence>
<gene>
    <name evidence="1" type="ORF">DFQ08_10224</name>
</gene>
<dbReference type="EMBL" id="QPJO01000002">
    <property type="protein sequence ID" value="RCW92005.1"/>
    <property type="molecule type" value="Genomic_DNA"/>
</dbReference>
<evidence type="ECO:0000313" key="2">
    <source>
        <dbReference type="Proteomes" id="UP000253436"/>
    </source>
</evidence>
<proteinExistence type="predicted"/>
<dbReference type="AlphaFoldDB" id="A0A368ZK44"/>
<keyword evidence="2" id="KW-1185">Reference proteome</keyword>